<protein>
    <recommendedName>
        <fullName evidence="3">Orc1-like AAA ATPase domain-containing protein</fullName>
    </recommendedName>
</protein>
<dbReference type="Proteomes" id="UP000245507">
    <property type="component" value="Unassembled WGS sequence"/>
</dbReference>
<dbReference type="SUPFAM" id="SSF52540">
    <property type="entry name" value="P-loop containing nucleoside triphosphate hydrolases"/>
    <property type="match status" value="1"/>
</dbReference>
<keyword evidence="1" id="KW-0547">Nucleotide-binding</keyword>
<dbReference type="GO" id="GO:0005737">
    <property type="term" value="C:cytoplasm"/>
    <property type="evidence" value="ECO:0007669"/>
    <property type="project" value="TreeGrafter"/>
</dbReference>
<feature type="domain" description="Orc1-like AAA ATPase" evidence="3">
    <location>
        <begin position="44"/>
        <end position="181"/>
    </location>
</feature>
<evidence type="ECO:0000313" key="4">
    <source>
        <dbReference type="EMBL" id="PWN04155.1"/>
    </source>
</evidence>
<dbReference type="GO" id="GO:0005524">
    <property type="term" value="F:ATP binding"/>
    <property type="evidence" value="ECO:0007669"/>
    <property type="project" value="UniProtKB-KW"/>
</dbReference>
<evidence type="ECO:0000313" key="5">
    <source>
        <dbReference type="Proteomes" id="UP000245507"/>
    </source>
</evidence>
<comment type="caution">
    <text evidence="4">The sequence shown here is derived from an EMBL/GenBank/DDBJ whole genome shotgun (WGS) entry which is preliminary data.</text>
</comment>
<evidence type="ECO:0000256" key="2">
    <source>
        <dbReference type="ARBA" id="ARBA00022840"/>
    </source>
</evidence>
<evidence type="ECO:0000256" key="1">
    <source>
        <dbReference type="ARBA" id="ARBA00022741"/>
    </source>
</evidence>
<reference evidence="4 5" key="1">
    <citation type="submission" date="2018-05" db="EMBL/GenBank/DDBJ databases">
        <title>Nocardioides silvaticus genome.</title>
        <authorList>
            <person name="Li C."/>
            <person name="Wang G."/>
        </authorList>
    </citation>
    <scope>NUCLEOTIDE SEQUENCE [LARGE SCALE GENOMIC DNA]</scope>
    <source>
        <strain evidence="4 5">CCTCC AB 2018079</strain>
    </source>
</reference>
<keyword evidence="5" id="KW-1185">Reference proteome</keyword>
<evidence type="ECO:0000259" key="3">
    <source>
        <dbReference type="Pfam" id="PF13191"/>
    </source>
</evidence>
<dbReference type="PANTHER" id="PTHR16305:SF35">
    <property type="entry name" value="TRANSCRIPTIONAL ACTIVATOR DOMAIN"/>
    <property type="match status" value="1"/>
</dbReference>
<organism evidence="4 5">
    <name type="scientific">Nocardioides silvaticus</name>
    <dbReference type="NCBI Taxonomy" id="2201891"/>
    <lineage>
        <taxon>Bacteria</taxon>
        <taxon>Bacillati</taxon>
        <taxon>Actinomycetota</taxon>
        <taxon>Actinomycetes</taxon>
        <taxon>Propionibacteriales</taxon>
        <taxon>Nocardioidaceae</taxon>
        <taxon>Nocardioides</taxon>
    </lineage>
</organism>
<name>A0A316TMD8_9ACTN</name>
<dbReference type="AlphaFoldDB" id="A0A316TMD8"/>
<accession>A0A316TMD8</accession>
<dbReference type="Pfam" id="PF13191">
    <property type="entry name" value="AAA_16"/>
    <property type="match status" value="1"/>
</dbReference>
<dbReference type="PANTHER" id="PTHR16305">
    <property type="entry name" value="TESTICULAR SOLUBLE ADENYLYL CYCLASE"/>
    <property type="match status" value="1"/>
</dbReference>
<proteinExistence type="predicted"/>
<sequence length="1033" mass="108258">MSTFGGRLQNLQDVTAAGARQRRASVSGTLWGMTATGPRPDPGFVGRTEEVARLSAALELALESSSAPLCLVVGEAGIGKSRLTARVAAHARELGLDVGWTEAEEGAGPFSALAGLRARGDDARSGDDARWDRLEAVAAAIAARAPVLVAIEDFHWADDSSAWVVERLGRQLQGVTAPLLVTARSDEPGTTKVAGLLASADHVVRLRGMTLEETTRLAELTAPGTDVDGARLWERTGGVPLFVREAAVLAEEGGGPEGGTPSLATEVLRRRFERLGPETARVLAALALAPGATSLLVLARALDRPVDAVAAAIDVGRAEELVVDEHGGGIRFRHALLAEASADQLPPAEQRELRLHLATALELEGDDPALSRAAELRLRALPAGDVDAAATAALEAVVVLRAAGDDSAASALAQTAVEVLTTYGAAAEVMAALHVERGESLFELGDAASAGIAFAAAVELAPGDPTLRARAETGAAWFANPLVPDTATFDRLAAAAAALDPADSALRVRLLGRLSAASISHPAAREQGRRHGEEAVAMARRLRDPALLSQALADLHLAPATPEESVVRERAADEIVTLGERLGRPEVALLGYEWQFGERLARADLPGAQDALARLELYARLSSSPRWRFAAGLRRATMVCLSGDRERCLEVLESEFENAGQWIHPEELIGIGMTFRAATAFIYGIPDPVLADRVIANQDAADLLAAPFVQASLALGVLALADHEAARVHLGLAVAGLDVLATGLESVFALNACGVVAGVTGDVAAARALRPRLEPFADRLSSGSGSVVVPVATTIGLLSDLEGDHDAAVRYHERGVAIAERVQSAVLADRCRELAGRTAPSVAAAIPTGRGAITRQEDGWSFSSPFGTALVEESRGLLQLVEVLRANGREVTALDLAGSGSGPAVAVQHDLGPALDSRAKREYRARIADLREEIDDAEDMNDPDRASRARWELDTLLEELGRAVGLGGRDRPQGATDERARVNVTRSIKRAISAVGAVAPELGAHLEASVRTGRQCRYQPDPAAALTWEVTAS</sequence>
<dbReference type="InterPro" id="IPR041664">
    <property type="entry name" value="AAA_16"/>
</dbReference>
<dbReference type="InterPro" id="IPR027417">
    <property type="entry name" value="P-loop_NTPase"/>
</dbReference>
<dbReference type="GO" id="GO:0004016">
    <property type="term" value="F:adenylate cyclase activity"/>
    <property type="evidence" value="ECO:0007669"/>
    <property type="project" value="TreeGrafter"/>
</dbReference>
<dbReference type="Gene3D" id="3.40.50.300">
    <property type="entry name" value="P-loop containing nucleotide triphosphate hydrolases"/>
    <property type="match status" value="1"/>
</dbReference>
<keyword evidence="2" id="KW-0067">ATP-binding</keyword>
<dbReference type="EMBL" id="QGDD01000001">
    <property type="protein sequence ID" value="PWN04155.1"/>
    <property type="molecule type" value="Genomic_DNA"/>
</dbReference>
<gene>
    <name evidence="4" type="ORF">DJ010_00375</name>
</gene>